<dbReference type="PANTHER" id="PTHR46470">
    <property type="entry name" value="N-ACYLNEURAMINATE-9-PHOSPHATASE"/>
    <property type="match status" value="1"/>
</dbReference>
<sequence length="396" mass="43967">MPESRDPQQPGGEPSGQPAAPELPPVLPLELSPAELAAVLDDPATRDRVCLVDVRESWERDQALIEPSVHLPLGTLHALGPSVLPPETAGREVVFYCAHGVRSVSAMSIAHRFLAERGHGVHHLRGGQAAWEAWQLEREARALDQLEQLDQLERDERPPVRAVLFDWGGTITPWHTIDHRGQWTAFAEGHASVAGPRDGLVDELMRAEELVWKRSRAEHTSSRFDEVLAAADVEPDSEATRAGVAHYQKHWEPHTFTHPQVRELWTALRDNGIRVGVLSNTLWTRDYHRAIFARDGVLDLIDCDVYSSEIAWTKPHPEAFRAAADAIGVPAHECAYVGDRSFEDVYGPQQVGMRAIWVPHSQIPAAQQVSHDATPDAVADELTDIIAIVQRWNARG</sequence>
<dbReference type="InterPro" id="IPR023214">
    <property type="entry name" value="HAD_sf"/>
</dbReference>
<dbReference type="Gene3D" id="3.40.250.10">
    <property type="entry name" value="Rhodanese-like domain"/>
    <property type="match status" value="1"/>
</dbReference>
<dbReference type="InterPro" id="IPR051400">
    <property type="entry name" value="HAD-like_hydrolase"/>
</dbReference>
<comment type="cofactor">
    <cofactor evidence="1">
        <name>Mg(2+)</name>
        <dbReference type="ChEBI" id="CHEBI:18420"/>
    </cofactor>
</comment>
<dbReference type="InterPro" id="IPR036873">
    <property type="entry name" value="Rhodanese-like_dom_sf"/>
</dbReference>
<protein>
    <recommendedName>
        <fullName evidence="5">Rhodanese domain-containing protein</fullName>
    </recommendedName>
</protein>
<dbReference type="InterPro" id="IPR001763">
    <property type="entry name" value="Rhodanese-like_dom"/>
</dbReference>
<keyword evidence="7" id="KW-1185">Reference proteome</keyword>
<dbReference type="EMBL" id="BSUJ01000001">
    <property type="protein sequence ID" value="GMA20156.1"/>
    <property type="molecule type" value="Genomic_DNA"/>
</dbReference>
<evidence type="ECO:0000313" key="6">
    <source>
        <dbReference type="EMBL" id="GMA20156.1"/>
    </source>
</evidence>
<keyword evidence="3" id="KW-0460">Magnesium</keyword>
<dbReference type="Gene3D" id="3.40.50.1000">
    <property type="entry name" value="HAD superfamily/HAD-like"/>
    <property type="match status" value="1"/>
</dbReference>
<dbReference type="InterPro" id="IPR036412">
    <property type="entry name" value="HAD-like_sf"/>
</dbReference>
<evidence type="ECO:0000256" key="2">
    <source>
        <dbReference type="ARBA" id="ARBA00022801"/>
    </source>
</evidence>
<reference evidence="7" key="1">
    <citation type="journal article" date="2019" name="Int. J. Syst. Evol. Microbiol.">
        <title>The Global Catalogue of Microorganisms (GCM) 10K type strain sequencing project: providing services to taxonomists for standard genome sequencing and annotation.</title>
        <authorList>
            <consortium name="The Broad Institute Genomics Platform"/>
            <consortium name="The Broad Institute Genome Sequencing Center for Infectious Disease"/>
            <person name="Wu L."/>
            <person name="Ma J."/>
        </authorList>
    </citation>
    <scope>NUCLEOTIDE SEQUENCE [LARGE SCALE GENOMIC DNA]</scope>
    <source>
        <strain evidence="7">NBRC 105830</strain>
    </source>
</reference>
<dbReference type="InterPro" id="IPR006439">
    <property type="entry name" value="HAD-SF_hydro_IA"/>
</dbReference>
<dbReference type="SUPFAM" id="SSF56784">
    <property type="entry name" value="HAD-like"/>
    <property type="match status" value="1"/>
</dbReference>
<accession>A0ABQ6HNX1</accession>
<proteinExistence type="predicted"/>
<dbReference type="CDD" id="cd00158">
    <property type="entry name" value="RHOD"/>
    <property type="match status" value="1"/>
</dbReference>
<dbReference type="SUPFAM" id="SSF52821">
    <property type="entry name" value="Rhodanese/Cell cycle control phosphatase"/>
    <property type="match status" value="1"/>
</dbReference>
<dbReference type="SMART" id="SM00450">
    <property type="entry name" value="RHOD"/>
    <property type="match status" value="1"/>
</dbReference>
<dbReference type="PROSITE" id="PS50206">
    <property type="entry name" value="RHODANESE_3"/>
    <property type="match status" value="1"/>
</dbReference>
<dbReference type="Pfam" id="PF00702">
    <property type="entry name" value="Hydrolase"/>
    <property type="match status" value="1"/>
</dbReference>
<evidence type="ECO:0000256" key="4">
    <source>
        <dbReference type="SAM" id="MobiDB-lite"/>
    </source>
</evidence>
<gene>
    <name evidence="6" type="ORF">GCM10025862_21770</name>
</gene>
<dbReference type="SFLD" id="SFLDG01129">
    <property type="entry name" value="C1.5:_HAD__Beta-PGM__Phosphata"/>
    <property type="match status" value="1"/>
</dbReference>
<feature type="compositionally biased region" description="Low complexity" evidence="4">
    <location>
        <begin position="7"/>
        <end position="20"/>
    </location>
</feature>
<evidence type="ECO:0000259" key="5">
    <source>
        <dbReference type="PROSITE" id="PS50206"/>
    </source>
</evidence>
<name>A0ABQ6HNX1_9MICO</name>
<comment type="caution">
    <text evidence="6">The sequence shown here is derived from an EMBL/GenBank/DDBJ whole genome shotgun (WGS) entry which is preliminary data.</text>
</comment>
<keyword evidence="2" id="KW-0378">Hydrolase</keyword>
<organism evidence="6 7">
    <name type="scientific">Arsenicicoccus piscis</name>
    <dbReference type="NCBI Taxonomy" id="673954"/>
    <lineage>
        <taxon>Bacteria</taxon>
        <taxon>Bacillati</taxon>
        <taxon>Actinomycetota</taxon>
        <taxon>Actinomycetes</taxon>
        <taxon>Micrococcales</taxon>
        <taxon>Intrasporangiaceae</taxon>
        <taxon>Arsenicicoccus</taxon>
    </lineage>
</organism>
<dbReference type="NCBIfam" id="TIGR01549">
    <property type="entry name" value="HAD-SF-IA-v1"/>
    <property type="match status" value="1"/>
</dbReference>
<evidence type="ECO:0000256" key="1">
    <source>
        <dbReference type="ARBA" id="ARBA00001946"/>
    </source>
</evidence>
<feature type="region of interest" description="Disordered" evidence="4">
    <location>
        <begin position="1"/>
        <end position="25"/>
    </location>
</feature>
<dbReference type="Pfam" id="PF00581">
    <property type="entry name" value="Rhodanese"/>
    <property type="match status" value="1"/>
</dbReference>
<evidence type="ECO:0000313" key="7">
    <source>
        <dbReference type="Proteomes" id="UP001157109"/>
    </source>
</evidence>
<dbReference type="Proteomes" id="UP001157109">
    <property type="component" value="Unassembled WGS sequence"/>
</dbReference>
<dbReference type="PRINTS" id="PR00413">
    <property type="entry name" value="HADHALOGNASE"/>
</dbReference>
<dbReference type="RefSeq" id="WP_241444942.1">
    <property type="nucleotide sequence ID" value="NZ_BSUJ01000001.1"/>
</dbReference>
<dbReference type="SFLD" id="SFLDS00003">
    <property type="entry name" value="Haloacid_Dehalogenase"/>
    <property type="match status" value="1"/>
</dbReference>
<feature type="domain" description="Rhodanese" evidence="5">
    <location>
        <begin position="45"/>
        <end position="133"/>
    </location>
</feature>
<evidence type="ECO:0000256" key="3">
    <source>
        <dbReference type="ARBA" id="ARBA00022842"/>
    </source>
</evidence>